<dbReference type="AlphaFoldDB" id="A0A060R8Q9"/>
<comment type="similarity">
    <text evidence="1">Belongs to the HipA Ser/Thr kinase family.</text>
</comment>
<dbReference type="Gene3D" id="1.10.1070.20">
    <property type="match status" value="1"/>
</dbReference>
<dbReference type="PANTHER" id="PTHR37419:SF8">
    <property type="entry name" value="TOXIN YJJJ"/>
    <property type="match status" value="1"/>
</dbReference>
<accession>A0A060R8Q9</accession>
<dbReference type="GO" id="GO:0004674">
    <property type="term" value="F:protein serine/threonine kinase activity"/>
    <property type="evidence" value="ECO:0007669"/>
    <property type="project" value="TreeGrafter"/>
</dbReference>
<dbReference type="eggNOG" id="COG3550">
    <property type="taxonomic scope" value="Bacteria"/>
</dbReference>
<keyword evidence="3" id="KW-0418">Kinase</keyword>
<proteinExistence type="inferred from homology"/>
<dbReference type="PATRIC" id="fig|1433126.3.peg.1808"/>
<dbReference type="InterPro" id="IPR052028">
    <property type="entry name" value="HipA_Ser/Thr_kinase"/>
</dbReference>
<dbReference type="EMBL" id="HG934468">
    <property type="protein sequence ID" value="CDN31910.1"/>
    <property type="molecule type" value="Genomic_DNA"/>
</dbReference>
<reference evidence="5 6" key="1">
    <citation type="journal article" date="2015" name="Genome Announc.">
        <title>Complete Genome Sequence of the Novel Leech Symbiont Mucinivorans hirudinis M3T.</title>
        <authorList>
            <person name="Nelson M.C."/>
            <person name="Bomar L."/>
            <person name="Graf J."/>
        </authorList>
    </citation>
    <scope>NUCLEOTIDE SEQUENCE [LARGE SCALE GENOMIC DNA]</scope>
    <source>
        <strain evidence="6">M3</strain>
    </source>
</reference>
<evidence type="ECO:0000256" key="2">
    <source>
        <dbReference type="ARBA" id="ARBA00022679"/>
    </source>
</evidence>
<keyword evidence="6" id="KW-1185">Reference proteome</keyword>
<keyword evidence="2" id="KW-0808">Transferase</keyword>
<evidence type="ECO:0000313" key="6">
    <source>
        <dbReference type="Proteomes" id="UP000027616"/>
    </source>
</evidence>
<gene>
    <name evidence="5" type="ORF">BN938_1830</name>
</gene>
<dbReference type="Pfam" id="PF07804">
    <property type="entry name" value="HipA_C"/>
    <property type="match status" value="1"/>
</dbReference>
<evidence type="ECO:0000259" key="4">
    <source>
        <dbReference type="Pfam" id="PF07804"/>
    </source>
</evidence>
<protein>
    <submittedName>
        <fullName evidence="5">HipA domain family protein</fullName>
    </submittedName>
</protein>
<evidence type="ECO:0000256" key="1">
    <source>
        <dbReference type="ARBA" id="ARBA00010164"/>
    </source>
</evidence>
<dbReference type="Proteomes" id="UP000027616">
    <property type="component" value="Chromosome I"/>
</dbReference>
<dbReference type="InterPro" id="IPR012893">
    <property type="entry name" value="HipA-like_C"/>
</dbReference>
<sequence length="418" mass="47581">MKKLLVYADFDWLKEIELIGELSYETLRGSDSYGFKFSEEWLRQYGSLQLSDDINSFPGMQYTKQGRDIFGCFSDALPDRWGRTLLNRREQLLATEQKRPVRRLSSFDYLMGIDDHSRMGAFRFKESLDGEFINASNQIKVPPLTTLRELMHACSEIEKSESKNVLPEKKWLNQLIFPGTSLGGARPKASVVDDKGTLYVAKFPSRNDDYDVGLWEHFCHILAIKAGINAASSSVLKSDERFHTMLSKRFDRVDNGKRIHFASAMTLLGLNDGDNASTGYGYLDIVDFIVRGCTRVEENLQELYRRVAFNIAVGNSDDHFRNHGFLLTAKGWTLSPAYDMNPTLNNEQSLLINRSTNRSDLSILKSSCAQYMLEEQTATKIIEEVVDAMKDWRKIAAGLKIAKREIDMFAAKLDKPSL</sequence>
<dbReference type="OrthoDB" id="9805913at2"/>
<evidence type="ECO:0000256" key="3">
    <source>
        <dbReference type="ARBA" id="ARBA00022777"/>
    </source>
</evidence>
<dbReference type="GO" id="GO:0005829">
    <property type="term" value="C:cytosol"/>
    <property type="evidence" value="ECO:0007669"/>
    <property type="project" value="TreeGrafter"/>
</dbReference>
<dbReference type="STRING" id="1433126.BN938_1830"/>
<feature type="domain" description="HipA-like C-terminal" evidence="4">
    <location>
        <begin position="180"/>
        <end position="391"/>
    </location>
</feature>
<dbReference type="HOGENOM" id="CLU_041102_0_0_10"/>
<name>A0A060R8Q9_9BACT</name>
<organism evidence="5 6">
    <name type="scientific">Mucinivorans hirudinis</name>
    <dbReference type="NCBI Taxonomy" id="1433126"/>
    <lineage>
        <taxon>Bacteria</taxon>
        <taxon>Pseudomonadati</taxon>
        <taxon>Bacteroidota</taxon>
        <taxon>Bacteroidia</taxon>
        <taxon>Bacteroidales</taxon>
        <taxon>Rikenellaceae</taxon>
        <taxon>Mucinivorans</taxon>
    </lineage>
</organism>
<dbReference type="PANTHER" id="PTHR37419">
    <property type="entry name" value="SERINE/THREONINE-PROTEIN KINASE TOXIN HIPA"/>
    <property type="match status" value="1"/>
</dbReference>
<dbReference type="KEGG" id="rbc:BN938_1830"/>
<evidence type="ECO:0000313" key="5">
    <source>
        <dbReference type="EMBL" id="CDN31910.1"/>
    </source>
</evidence>